<name>A0AAU8DSX4_9ACTN</name>
<evidence type="ECO:0000256" key="1">
    <source>
        <dbReference type="SAM" id="MobiDB-lite"/>
    </source>
</evidence>
<gene>
    <name evidence="3" type="ORF">ABLG96_06470</name>
</gene>
<dbReference type="Gene3D" id="1.20.120.520">
    <property type="entry name" value="nmb1532 protein domain like"/>
    <property type="match status" value="1"/>
</dbReference>
<accession>A0AAU8DSX4</accession>
<reference evidence="3" key="1">
    <citation type="submission" date="2024-05" db="EMBL/GenBank/DDBJ databases">
        <authorList>
            <person name="Cai S.Y."/>
            <person name="Jin L.M."/>
            <person name="Li H.R."/>
        </authorList>
    </citation>
    <scope>NUCLEOTIDE SEQUENCE</scope>
    <source>
        <strain evidence="3">A5-74</strain>
    </source>
</reference>
<dbReference type="AlphaFoldDB" id="A0AAU8DSX4"/>
<evidence type="ECO:0000313" key="3">
    <source>
        <dbReference type="EMBL" id="XCG64944.1"/>
    </source>
</evidence>
<dbReference type="RefSeq" id="WP_353650555.1">
    <property type="nucleotide sequence ID" value="NZ_CP159218.1"/>
</dbReference>
<feature type="domain" description="Hemerythrin-like" evidence="2">
    <location>
        <begin position="3"/>
        <end position="114"/>
    </location>
</feature>
<dbReference type="EMBL" id="CP159218">
    <property type="protein sequence ID" value="XCG64944.1"/>
    <property type="molecule type" value="Genomic_DNA"/>
</dbReference>
<dbReference type="InterPro" id="IPR012312">
    <property type="entry name" value="Hemerythrin-like"/>
</dbReference>
<evidence type="ECO:0000259" key="2">
    <source>
        <dbReference type="Pfam" id="PF01814"/>
    </source>
</evidence>
<protein>
    <submittedName>
        <fullName evidence="3">Hemerythrin domain-containing protein</fullName>
    </submittedName>
</protein>
<feature type="region of interest" description="Disordered" evidence="1">
    <location>
        <begin position="134"/>
        <end position="156"/>
    </location>
</feature>
<sequence length="156" mass="16983">MIGKLTMQHENITNHTTALRAAGRKDDRAAAAAAAAVLGELLHPHTRLEERGLFAEMRTDEMFTEHIDSLCAEHEVIDAELAAICGGDLSRVDPLLNLLANHIDREENGLFPAALVYLDDVHWDRLHEPETPDAGAVAAAHGHSHPHGVGHQHAQL</sequence>
<dbReference type="Pfam" id="PF01814">
    <property type="entry name" value="Hemerythrin"/>
    <property type="match status" value="1"/>
</dbReference>
<proteinExistence type="predicted"/>
<organism evidence="3">
    <name type="scientific">Nakamurella sp. A5-74</name>
    <dbReference type="NCBI Taxonomy" id="3158264"/>
    <lineage>
        <taxon>Bacteria</taxon>
        <taxon>Bacillati</taxon>
        <taxon>Actinomycetota</taxon>
        <taxon>Actinomycetes</taxon>
        <taxon>Nakamurellales</taxon>
        <taxon>Nakamurellaceae</taxon>
        <taxon>Nakamurella</taxon>
    </lineage>
</organism>